<dbReference type="InterPro" id="IPR002035">
    <property type="entry name" value="VWF_A"/>
</dbReference>
<evidence type="ECO:0000259" key="3">
    <source>
        <dbReference type="Pfam" id="PF13519"/>
    </source>
</evidence>
<evidence type="ECO:0000256" key="2">
    <source>
        <dbReference type="SAM" id="Phobius"/>
    </source>
</evidence>
<protein>
    <recommendedName>
        <fullName evidence="3">VWFA domain-containing protein</fullName>
    </recommendedName>
</protein>
<dbReference type="Gene3D" id="3.40.50.410">
    <property type="entry name" value="von Willebrand factor, type A domain"/>
    <property type="match status" value="1"/>
</dbReference>
<reference evidence="4 5" key="1">
    <citation type="submission" date="2015-10" db="EMBL/GenBank/DDBJ databases">
        <title>Corynebacteirum lowii and Corynebacterium oculi species nova, derived from human clinical disease and and emended description of Corynebacterium mastiditis.</title>
        <authorList>
            <person name="Bernard K."/>
            <person name="Pacheco A.L."/>
            <person name="Mcdougall C."/>
            <person name="Burtx T."/>
            <person name="Weibe D."/>
            <person name="Tyler S."/>
            <person name="Olson A.B."/>
            <person name="Cnockaert M."/>
            <person name="Eguchi H."/>
            <person name="Kuwahara T."/>
            <person name="Nakayama-Imaohji H."/>
            <person name="Boudewijins M."/>
            <person name="Van Hoecke F."/>
            <person name="Bernier A.-M."/>
            <person name="Vandamme P."/>
        </authorList>
    </citation>
    <scope>NUCLEOTIDE SEQUENCE [LARGE SCALE GENOMIC DNA]</scope>
    <source>
        <strain evidence="4 5">NML 130210</strain>
    </source>
</reference>
<feature type="domain" description="VWFA" evidence="3">
    <location>
        <begin position="247"/>
        <end position="353"/>
    </location>
</feature>
<keyword evidence="5" id="KW-1185">Reference proteome</keyword>
<feature type="transmembrane region" description="Helical" evidence="2">
    <location>
        <begin position="12"/>
        <end position="34"/>
    </location>
</feature>
<feature type="compositionally biased region" description="Polar residues" evidence="1">
    <location>
        <begin position="124"/>
        <end position="133"/>
    </location>
</feature>
<dbReference type="EMBL" id="LKST01000001">
    <property type="protein sequence ID" value="KQB85642.1"/>
    <property type="molecule type" value="Genomic_DNA"/>
</dbReference>
<keyword evidence="2" id="KW-0472">Membrane</keyword>
<keyword evidence="2" id="KW-1133">Transmembrane helix</keyword>
<feature type="region of interest" description="Disordered" evidence="1">
    <location>
        <begin position="109"/>
        <end position="133"/>
    </location>
</feature>
<gene>
    <name evidence="4" type="ORF">Cocul_00789</name>
</gene>
<evidence type="ECO:0000256" key="1">
    <source>
        <dbReference type="SAM" id="MobiDB-lite"/>
    </source>
</evidence>
<evidence type="ECO:0000313" key="5">
    <source>
        <dbReference type="Proteomes" id="UP000050517"/>
    </source>
</evidence>
<sequence>MPGQHRSETKSHGAVITTVIVIILVIAAIVWWLFYHKDDSADNPQAEGTCEHTVVLPVAEQYPGAADMFLRDFSAECVNPELVDSPAQAALYVGVDSPATDALLAEQGRSRVPGEAQPVGSTPVGLSTPQPSTAEVDPQTVFYGPDAAVAQAAALALTHDADAAQALAERDVQAPAPEDPTVPLAVTATTNPEGRAFTPLPEAELTFVALALNPQEGISQEAIDAAVAAASPQAQPEQEVQQAAPQTLFLLDTSEGMAPQLDAARAALTAEAQANGQPVALWNYSSPLNPGVTRPWRDNVPFGPAQDIEPVLQGFGTGGIPLTRTSVLAALRTAAEQAQSTGQPTRVVLFTSGTAPEDLDDAAFSRQLTSALENPQVSLEVVQVDDQVDQILNDQADSTRNL</sequence>
<evidence type="ECO:0000313" key="4">
    <source>
        <dbReference type="EMBL" id="KQB85642.1"/>
    </source>
</evidence>
<dbReference type="Proteomes" id="UP000050517">
    <property type="component" value="Unassembled WGS sequence"/>
</dbReference>
<comment type="caution">
    <text evidence="4">The sequence shown here is derived from an EMBL/GenBank/DDBJ whole genome shotgun (WGS) entry which is preliminary data.</text>
</comment>
<keyword evidence="2" id="KW-0812">Transmembrane</keyword>
<accession>A0A0N8W041</accession>
<dbReference type="STRING" id="1544416.Cocul_00789"/>
<dbReference type="InterPro" id="IPR036465">
    <property type="entry name" value="vWFA_dom_sf"/>
</dbReference>
<dbReference type="Pfam" id="PF13519">
    <property type="entry name" value="VWA_2"/>
    <property type="match status" value="1"/>
</dbReference>
<proteinExistence type="predicted"/>
<name>A0A0N8W041_9CORY</name>
<dbReference type="PATRIC" id="fig|1544416.3.peg.792"/>
<dbReference type="SUPFAM" id="SSF53300">
    <property type="entry name" value="vWA-like"/>
    <property type="match status" value="1"/>
</dbReference>
<dbReference type="AlphaFoldDB" id="A0A0N8W041"/>
<organism evidence="4 5">
    <name type="scientific">Corynebacterium oculi</name>
    <dbReference type="NCBI Taxonomy" id="1544416"/>
    <lineage>
        <taxon>Bacteria</taxon>
        <taxon>Bacillati</taxon>
        <taxon>Actinomycetota</taxon>
        <taxon>Actinomycetes</taxon>
        <taxon>Mycobacteriales</taxon>
        <taxon>Corynebacteriaceae</taxon>
        <taxon>Corynebacterium</taxon>
    </lineage>
</organism>